<dbReference type="InterPro" id="IPR036388">
    <property type="entry name" value="WH-like_DNA-bd_sf"/>
</dbReference>
<keyword evidence="2" id="KW-0238">DNA-binding</keyword>
<reference evidence="5 6" key="1">
    <citation type="journal article" date="2019" name="Int. J. Syst. Evol. Microbiol.">
        <title>The Global Catalogue of Microorganisms (GCM) 10K type strain sequencing project: providing services to taxonomists for standard genome sequencing and annotation.</title>
        <authorList>
            <consortium name="The Broad Institute Genomics Platform"/>
            <consortium name="The Broad Institute Genome Sequencing Center for Infectious Disease"/>
            <person name="Wu L."/>
            <person name="Ma J."/>
        </authorList>
    </citation>
    <scope>NUCLEOTIDE SEQUENCE [LARGE SCALE GENOMIC DNA]</scope>
    <source>
        <strain evidence="5 6">JCM 6305</strain>
    </source>
</reference>
<comment type="caution">
    <text evidence="5">The sequence shown here is derived from an EMBL/GenBank/DDBJ whole genome shotgun (WGS) entry which is preliminary data.</text>
</comment>
<keyword evidence="1" id="KW-0805">Transcription regulation</keyword>
<evidence type="ECO:0000313" key="6">
    <source>
        <dbReference type="Proteomes" id="UP001501638"/>
    </source>
</evidence>
<dbReference type="PROSITE" id="PS50949">
    <property type="entry name" value="HTH_GNTR"/>
    <property type="match status" value="1"/>
</dbReference>
<protein>
    <recommendedName>
        <fullName evidence="4">HTH gntR-type domain-containing protein</fullName>
    </recommendedName>
</protein>
<evidence type="ECO:0000256" key="2">
    <source>
        <dbReference type="ARBA" id="ARBA00023125"/>
    </source>
</evidence>
<feature type="domain" description="HTH gntR-type" evidence="4">
    <location>
        <begin position="15"/>
        <end position="83"/>
    </location>
</feature>
<dbReference type="PANTHER" id="PTHR44846:SF17">
    <property type="entry name" value="GNTR-FAMILY TRANSCRIPTIONAL REGULATOR"/>
    <property type="match status" value="1"/>
</dbReference>
<dbReference type="PANTHER" id="PTHR44846">
    <property type="entry name" value="MANNOSYL-D-GLYCERATE TRANSPORT/METABOLISM SYSTEM REPRESSOR MNGR-RELATED"/>
    <property type="match status" value="1"/>
</dbReference>
<keyword evidence="3" id="KW-0804">Transcription</keyword>
<accession>A0ABN3KHM3</accession>
<evidence type="ECO:0000256" key="1">
    <source>
        <dbReference type="ARBA" id="ARBA00023015"/>
    </source>
</evidence>
<organism evidence="5 6">
    <name type="scientific">Streptomyces macrosporus</name>
    <dbReference type="NCBI Taxonomy" id="44032"/>
    <lineage>
        <taxon>Bacteria</taxon>
        <taxon>Bacillati</taxon>
        <taxon>Actinomycetota</taxon>
        <taxon>Actinomycetes</taxon>
        <taxon>Kitasatosporales</taxon>
        <taxon>Streptomycetaceae</taxon>
        <taxon>Streptomyces</taxon>
    </lineage>
</organism>
<dbReference type="RefSeq" id="WP_344326624.1">
    <property type="nucleotide sequence ID" value="NZ_BAAASZ010000031.1"/>
</dbReference>
<sequence length="96" mass="10448">MADGGVPEFEVRPAQLVYVAVADHIAARIRAGELRPGARLRSERDLAAEYGVAYLTVRRAMEVLRNRGYVETVHGKGTFVADPLPEHDEAPPPASP</sequence>
<gene>
    <name evidence="5" type="ORF">GCM10010405_46100</name>
</gene>
<evidence type="ECO:0000259" key="4">
    <source>
        <dbReference type="PROSITE" id="PS50949"/>
    </source>
</evidence>
<evidence type="ECO:0000256" key="3">
    <source>
        <dbReference type="ARBA" id="ARBA00023163"/>
    </source>
</evidence>
<dbReference type="SMART" id="SM00345">
    <property type="entry name" value="HTH_GNTR"/>
    <property type="match status" value="1"/>
</dbReference>
<dbReference type="Proteomes" id="UP001501638">
    <property type="component" value="Unassembled WGS sequence"/>
</dbReference>
<evidence type="ECO:0000313" key="5">
    <source>
        <dbReference type="EMBL" id="GAA2456845.1"/>
    </source>
</evidence>
<proteinExistence type="predicted"/>
<dbReference type="Pfam" id="PF00392">
    <property type="entry name" value="GntR"/>
    <property type="match status" value="1"/>
</dbReference>
<dbReference type="InterPro" id="IPR000524">
    <property type="entry name" value="Tscrpt_reg_HTH_GntR"/>
</dbReference>
<dbReference type="InterPro" id="IPR050679">
    <property type="entry name" value="Bact_HTH_transcr_reg"/>
</dbReference>
<dbReference type="EMBL" id="BAAASZ010000031">
    <property type="protein sequence ID" value="GAA2456845.1"/>
    <property type="molecule type" value="Genomic_DNA"/>
</dbReference>
<keyword evidence="6" id="KW-1185">Reference proteome</keyword>
<dbReference type="InterPro" id="IPR036390">
    <property type="entry name" value="WH_DNA-bd_sf"/>
</dbReference>
<dbReference type="SUPFAM" id="SSF46785">
    <property type="entry name" value="Winged helix' DNA-binding domain"/>
    <property type="match status" value="1"/>
</dbReference>
<name>A0ABN3KHM3_9ACTN</name>
<dbReference type="CDD" id="cd07377">
    <property type="entry name" value="WHTH_GntR"/>
    <property type="match status" value="1"/>
</dbReference>
<dbReference type="Gene3D" id="1.10.10.10">
    <property type="entry name" value="Winged helix-like DNA-binding domain superfamily/Winged helix DNA-binding domain"/>
    <property type="match status" value="1"/>
</dbReference>